<protein>
    <submittedName>
        <fullName evidence="1">Uncharacterized protein</fullName>
    </submittedName>
</protein>
<evidence type="ECO:0000313" key="2">
    <source>
        <dbReference type="Proteomes" id="UP001472677"/>
    </source>
</evidence>
<gene>
    <name evidence="1" type="ORF">V6N12_038035</name>
</gene>
<name>A0ABR2BWC9_9ROSI</name>
<sequence>MRIQTDSRIFAFCIEHSKWQADSGVVDDLEKILYVCAGMEHLEQRKSIGRKELRASDSDKACSGFVYVLPS</sequence>
<accession>A0ABR2BWC9</accession>
<reference evidence="1 2" key="1">
    <citation type="journal article" date="2024" name="G3 (Bethesda)">
        <title>Genome assembly of Hibiscus sabdariffa L. provides insights into metabolisms of medicinal natural products.</title>
        <authorList>
            <person name="Kim T."/>
        </authorList>
    </citation>
    <scope>NUCLEOTIDE SEQUENCE [LARGE SCALE GENOMIC DNA]</scope>
    <source>
        <strain evidence="1">TK-2024</strain>
        <tissue evidence="1">Old leaves</tissue>
    </source>
</reference>
<organism evidence="1 2">
    <name type="scientific">Hibiscus sabdariffa</name>
    <name type="common">roselle</name>
    <dbReference type="NCBI Taxonomy" id="183260"/>
    <lineage>
        <taxon>Eukaryota</taxon>
        <taxon>Viridiplantae</taxon>
        <taxon>Streptophyta</taxon>
        <taxon>Embryophyta</taxon>
        <taxon>Tracheophyta</taxon>
        <taxon>Spermatophyta</taxon>
        <taxon>Magnoliopsida</taxon>
        <taxon>eudicotyledons</taxon>
        <taxon>Gunneridae</taxon>
        <taxon>Pentapetalae</taxon>
        <taxon>rosids</taxon>
        <taxon>malvids</taxon>
        <taxon>Malvales</taxon>
        <taxon>Malvaceae</taxon>
        <taxon>Malvoideae</taxon>
        <taxon>Hibiscus</taxon>
    </lineage>
</organism>
<dbReference type="EMBL" id="JBBPBM010000078">
    <property type="protein sequence ID" value="KAK8511431.1"/>
    <property type="molecule type" value="Genomic_DNA"/>
</dbReference>
<keyword evidence="2" id="KW-1185">Reference proteome</keyword>
<proteinExistence type="predicted"/>
<dbReference type="Proteomes" id="UP001472677">
    <property type="component" value="Unassembled WGS sequence"/>
</dbReference>
<comment type="caution">
    <text evidence="1">The sequence shown here is derived from an EMBL/GenBank/DDBJ whole genome shotgun (WGS) entry which is preliminary data.</text>
</comment>
<evidence type="ECO:0000313" key="1">
    <source>
        <dbReference type="EMBL" id="KAK8511431.1"/>
    </source>
</evidence>